<dbReference type="SMART" id="SM00834">
    <property type="entry name" value="CxxC_CXXC_SSSS"/>
    <property type="match status" value="1"/>
</dbReference>
<dbReference type="EMBL" id="DSZU01000009">
    <property type="protein sequence ID" value="HGV54535.1"/>
    <property type="molecule type" value="Genomic_DNA"/>
</dbReference>
<protein>
    <submittedName>
        <fullName evidence="2">Zinc ribbon domain-containing protein</fullName>
    </submittedName>
</protein>
<sequence length="84" mass="9344">MPIFEFKCLDCGAEFEVLLKNKEEISKVNCKACQSPRVERLMSVVHSLLRGSTSTKEGDRPRIAESHSCPTGTCTHLELPGHTK</sequence>
<gene>
    <name evidence="2" type="ORF">ENT73_00410</name>
</gene>
<accession>A0A832LWP3</accession>
<comment type="caution">
    <text evidence="2">The sequence shown here is derived from an EMBL/GenBank/DDBJ whole genome shotgun (WGS) entry which is preliminary data.</text>
</comment>
<dbReference type="NCBIfam" id="TIGR02605">
    <property type="entry name" value="CxxC_CxxC_SSSS"/>
    <property type="match status" value="1"/>
</dbReference>
<proteinExistence type="predicted"/>
<feature type="domain" description="Putative regulatory protein FmdB zinc ribbon" evidence="1">
    <location>
        <begin position="1"/>
        <end position="43"/>
    </location>
</feature>
<organism evidence="2">
    <name type="scientific">Caldimicrobium thiodismutans</name>
    <dbReference type="NCBI Taxonomy" id="1653476"/>
    <lineage>
        <taxon>Bacteria</taxon>
        <taxon>Pseudomonadati</taxon>
        <taxon>Thermodesulfobacteriota</taxon>
        <taxon>Thermodesulfobacteria</taxon>
        <taxon>Thermodesulfobacteriales</taxon>
        <taxon>Thermodesulfobacteriaceae</taxon>
        <taxon>Caldimicrobium</taxon>
    </lineage>
</organism>
<dbReference type="Pfam" id="PF09723">
    <property type="entry name" value="Zn_ribbon_8"/>
    <property type="match status" value="1"/>
</dbReference>
<evidence type="ECO:0000313" key="2">
    <source>
        <dbReference type="EMBL" id="HGV54535.1"/>
    </source>
</evidence>
<dbReference type="AlphaFoldDB" id="A0A832LWP3"/>
<dbReference type="InterPro" id="IPR013429">
    <property type="entry name" value="Regulatory_FmdB_Zinc_ribbon"/>
</dbReference>
<dbReference type="Gene3D" id="2.20.28.30">
    <property type="entry name" value="RNA polymerase ii, chain L"/>
    <property type="match status" value="1"/>
</dbReference>
<reference evidence="2" key="1">
    <citation type="journal article" date="2020" name="mSystems">
        <title>Genome- and Community-Level Interaction Insights into Carbon Utilization and Element Cycling Functions of Hydrothermarchaeota in Hydrothermal Sediment.</title>
        <authorList>
            <person name="Zhou Z."/>
            <person name="Liu Y."/>
            <person name="Xu W."/>
            <person name="Pan J."/>
            <person name="Luo Z.H."/>
            <person name="Li M."/>
        </authorList>
    </citation>
    <scope>NUCLEOTIDE SEQUENCE [LARGE SCALE GENOMIC DNA]</scope>
    <source>
        <strain evidence="2">SpSt-605</strain>
    </source>
</reference>
<evidence type="ECO:0000259" key="1">
    <source>
        <dbReference type="SMART" id="SM00834"/>
    </source>
</evidence>
<name>A0A832LWP3_9BACT</name>